<accession>A0A4P9XD79</accession>
<feature type="region of interest" description="Disordered" evidence="1">
    <location>
        <begin position="1"/>
        <end position="50"/>
    </location>
</feature>
<evidence type="ECO:0000313" key="3">
    <source>
        <dbReference type="Proteomes" id="UP000274922"/>
    </source>
</evidence>
<evidence type="ECO:0000256" key="1">
    <source>
        <dbReference type="SAM" id="MobiDB-lite"/>
    </source>
</evidence>
<gene>
    <name evidence="2" type="ORF">CXG81DRAFT_17027</name>
</gene>
<feature type="region of interest" description="Disordered" evidence="1">
    <location>
        <begin position="169"/>
        <end position="225"/>
    </location>
</feature>
<keyword evidence="3" id="KW-1185">Reference proteome</keyword>
<evidence type="ECO:0000313" key="2">
    <source>
        <dbReference type="EMBL" id="RKP03403.1"/>
    </source>
</evidence>
<dbReference type="EMBL" id="ML014123">
    <property type="protein sequence ID" value="RKP03403.1"/>
    <property type="molecule type" value="Genomic_DNA"/>
</dbReference>
<protein>
    <submittedName>
        <fullName evidence="2">Uncharacterized protein</fullName>
    </submittedName>
</protein>
<sequence length="425" mass="44092">MIADAVAPSGSESPRAETPLSGVRQDAPPAKAMPVQDSDDVQDGESLLSNSPTLTASSLLASPASSTSTLQVAPDERASVPLLPDAGLEAPARPARRVRFHGAVTVAYTWHPAHYDRSSRAVAPLTQDDITELIAYRQAMLDAAIALYRARARVEAQDRPYPGFAQMVGPPDANGHVHHDGDADTISEGSTLDHAASDLESAAAASPQSATSRCETGADAAPDGAAAANGYEDAIDQHGDGAIDPTRSGEARAYAQAASASASSAAAAAAAMAAARCQPQGWGMYAAPWAPMPANAYHAASWGPWMSPPSLYAAPPPPVAAPYDLRPDFHHHHHHHPHAYPSSYDHGLAHGYPQYGHTGAMLPLPMAMGPDGRPLPAHGADVSSMDAAPYDPYYYPLCGADPAAGKARLHAEVDELTGSLASMQA</sequence>
<dbReference type="OrthoDB" id="5596610at2759"/>
<dbReference type="AlphaFoldDB" id="A0A4P9XD79"/>
<organism evidence="2 3">
    <name type="scientific">Caulochytrium protostelioides</name>
    <dbReference type="NCBI Taxonomy" id="1555241"/>
    <lineage>
        <taxon>Eukaryota</taxon>
        <taxon>Fungi</taxon>
        <taxon>Fungi incertae sedis</taxon>
        <taxon>Chytridiomycota</taxon>
        <taxon>Chytridiomycota incertae sedis</taxon>
        <taxon>Chytridiomycetes</taxon>
        <taxon>Caulochytriales</taxon>
        <taxon>Caulochytriaceae</taxon>
        <taxon>Caulochytrium</taxon>
    </lineage>
</organism>
<feature type="compositionally biased region" description="Low complexity" evidence="1">
    <location>
        <begin position="198"/>
        <end position="225"/>
    </location>
</feature>
<proteinExistence type="predicted"/>
<name>A0A4P9XD79_9FUNG</name>
<reference evidence="3" key="1">
    <citation type="journal article" date="2018" name="Nat. Microbiol.">
        <title>Leveraging single-cell genomics to expand the fungal tree of life.</title>
        <authorList>
            <person name="Ahrendt S.R."/>
            <person name="Quandt C.A."/>
            <person name="Ciobanu D."/>
            <person name="Clum A."/>
            <person name="Salamov A."/>
            <person name="Andreopoulos B."/>
            <person name="Cheng J.F."/>
            <person name="Woyke T."/>
            <person name="Pelin A."/>
            <person name="Henrissat B."/>
            <person name="Reynolds N.K."/>
            <person name="Benny G.L."/>
            <person name="Smith M.E."/>
            <person name="James T.Y."/>
            <person name="Grigoriev I.V."/>
        </authorList>
    </citation>
    <scope>NUCLEOTIDE SEQUENCE [LARGE SCALE GENOMIC DNA]</scope>
    <source>
        <strain evidence="3">ATCC 52028</strain>
    </source>
</reference>
<dbReference type="Proteomes" id="UP000274922">
    <property type="component" value="Unassembled WGS sequence"/>
</dbReference>